<dbReference type="EMBL" id="JTDE01001877">
    <property type="protein sequence ID" value="KAF7258205.1"/>
    <property type="molecule type" value="Genomic_DNA"/>
</dbReference>
<evidence type="ECO:0000313" key="16">
    <source>
        <dbReference type="Proteomes" id="UP000822476"/>
    </source>
</evidence>
<dbReference type="SUPFAM" id="SSF56112">
    <property type="entry name" value="Protein kinase-like (PK-like)"/>
    <property type="match status" value="1"/>
</dbReference>
<dbReference type="GO" id="GO:0005524">
    <property type="term" value="F:ATP binding"/>
    <property type="evidence" value="ECO:0007669"/>
    <property type="project" value="UniProtKB-KW"/>
</dbReference>
<evidence type="ECO:0000256" key="3">
    <source>
        <dbReference type="ARBA" id="ARBA00022148"/>
    </source>
</evidence>
<gene>
    <name evidence="15" type="ORF">EG68_04647</name>
</gene>
<feature type="domain" description="AGC-kinase C-terminal" evidence="14">
    <location>
        <begin position="777"/>
        <end position="825"/>
    </location>
</feature>
<dbReference type="SMART" id="SM00220">
    <property type="entry name" value="S_TKc"/>
    <property type="match status" value="1"/>
</dbReference>
<accession>A0A8S9YT84</accession>
<dbReference type="AlphaFoldDB" id="A0A8S9YT84"/>
<evidence type="ECO:0000259" key="14">
    <source>
        <dbReference type="PROSITE" id="PS51285"/>
    </source>
</evidence>
<protein>
    <recommendedName>
        <fullName evidence="3">Serine/threonine-protein kinase greatwall</fullName>
        <ecNumber evidence="2">2.7.11.1</ecNumber>
    </recommendedName>
    <alternativeName>
        <fullName evidence="9">Microtubule-associated serine/threonine-protein kinase-like</fullName>
    </alternativeName>
</protein>
<keyword evidence="5" id="KW-0808">Transferase</keyword>
<dbReference type="GO" id="GO:0005634">
    <property type="term" value="C:nucleus"/>
    <property type="evidence" value="ECO:0007669"/>
    <property type="project" value="TreeGrafter"/>
</dbReference>
<feature type="domain" description="Protein kinase" evidence="13">
    <location>
        <begin position="13"/>
        <end position="775"/>
    </location>
</feature>
<proteinExistence type="inferred from homology"/>
<evidence type="ECO:0000313" key="15">
    <source>
        <dbReference type="EMBL" id="KAF7258205.1"/>
    </source>
</evidence>
<keyword evidence="4" id="KW-0723">Serine/threonine-protein kinase</keyword>
<keyword evidence="7" id="KW-0418">Kinase</keyword>
<evidence type="ECO:0000256" key="1">
    <source>
        <dbReference type="ARBA" id="ARBA00009903"/>
    </source>
</evidence>
<keyword evidence="16" id="KW-1185">Reference proteome</keyword>
<dbReference type="Proteomes" id="UP000822476">
    <property type="component" value="Unassembled WGS sequence"/>
</dbReference>
<evidence type="ECO:0000256" key="12">
    <source>
        <dbReference type="SAM" id="MobiDB-lite"/>
    </source>
</evidence>
<dbReference type="GO" id="GO:0004674">
    <property type="term" value="F:protein serine/threonine kinase activity"/>
    <property type="evidence" value="ECO:0007669"/>
    <property type="project" value="UniProtKB-KW"/>
</dbReference>
<evidence type="ECO:0000256" key="10">
    <source>
        <dbReference type="ARBA" id="ARBA00047899"/>
    </source>
</evidence>
<dbReference type="PROSITE" id="PS00108">
    <property type="entry name" value="PROTEIN_KINASE_ST"/>
    <property type="match status" value="1"/>
</dbReference>
<dbReference type="Gene3D" id="3.30.200.20">
    <property type="entry name" value="Phosphorylase Kinase, domain 1"/>
    <property type="match status" value="2"/>
</dbReference>
<evidence type="ECO:0000256" key="7">
    <source>
        <dbReference type="ARBA" id="ARBA00022777"/>
    </source>
</evidence>
<dbReference type="Pfam" id="PF00069">
    <property type="entry name" value="Pkinase"/>
    <property type="match status" value="2"/>
</dbReference>
<dbReference type="GO" id="GO:0035556">
    <property type="term" value="P:intracellular signal transduction"/>
    <property type="evidence" value="ECO:0007669"/>
    <property type="project" value="TreeGrafter"/>
</dbReference>
<dbReference type="InterPro" id="IPR008271">
    <property type="entry name" value="Ser/Thr_kinase_AS"/>
</dbReference>
<evidence type="ECO:0000256" key="8">
    <source>
        <dbReference type="ARBA" id="ARBA00022840"/>
    </source>
</evidence>
<dbReference type="EC" id="2.7.11.1" evidence="2"/>
<dbReference type="Gene3D" id="1.10.510.10">
    <property type="entry name" value="Transferase(Phosphotransferase) domain 1"/>
    <property type="match status" value="2"/>
</dbReference>
<keyword evidence="6" id="KW-0547">Nucleotide-binding</keyword>
<dbReference type="PANTHER" id="PTHR24356">
    <property type="entry name" value="SERINE/THREONINE-PROTEIN KINASE"/>
    <property type="match status" value="1"/>
</dbReference>
<dbReference type="InterPro" id="IPR050236">
    <property type="entry name" value="Ser_Thr_kinase_AGC"/>
</dbReference>
<comment type="caution">
    <text evidence="15">The sequence shown here is derived from an EMBL/GenBank/DDBJ whole genome shotgun (WGS) entry which is preliminary data.</text>
</comment>
<dbReference type="InterPro" id="IPR011009">
    <property type="entry name" value="Kinase-like_dom_sf"/>
</dbReference>
<dbReference type="PROSITE" id="PS50011">
    <property type="entry name" value="PROTEIN_KINASE_DOM"/>
    <property type="match status" value="1"/>
</dbReference>
<evidence type="ECO:0000256" key="4">
    <source>
        <dbReference type="ARBA" id="ARBA00022527"/>
    </source>
</evidence>
<dbReference type="InterPro" id="IPR000719">
    <property type="entry name" value="Prot_kinase_dom"/>
</dbReference>
<dbReference type="PANTHER" id="PTHR24356:SF1">
    <property type="entry name" value="SERINE_THREONINE-PROTEIN KINASE GREATWALL"/>
    <property type="match status" value="1"/>
</dbReference>
<evidence type="ECO:0000256" key="6">
    <source>
        <dbReference type="ARBA" id="ARBA00022741"/>
    </source>
</evidence>
<organism evidence="15 16">
    <name type="scientific">Paragonimus skrjabini miyazakii</name>
    <dbReference type="NCBI Taxonomy" id="59628"/>
    <lineage>
        <taxon>Eukaryota</taxon>
        <taxon>Metazoa</taxon>
        <taxon>Spiralia</taxon>
        <taxon>Lophotrochozoa</taxon>
        <taxon>Platyhelminthes</taxon>
        <taxon>Trematoda</taxon>
        <taxon>Digenea</taxon>
        <taxon>Plagiorchiida</taxon>
        <taxon>Troglotremata</taxon>
        <taxon>Troglotrematidae</taxon>
        <taxon>Paragonimus</taxon>
    </lineage>
</organism>
<evidence type="ECO:0000256" key="9">
    <source>
        <dbReference type="ARBA" id="ARBA00033099"/>
    </source>
</evidence>
<name>A0A8S9YT84_9TREM</name>
<sequence>MEKPFRLPSINDFKLIKPISRGAFGKVFLATKTDSTKLYAIKILSKEEMKRKNLVDKTVSKCPYIVHLYYSLQTISHIYLVMEYLIGGDLKTLLIVLGYLKDMHAAIYTVEISIALEYLHSHGIIHRDLKPDNILITAAGHLKLTDFGLSTLSWNRPIRASDVLNTPSVTSLPVEFYRTPGQLISLTTELSFAHSPVKNPVPKLDELSFSSSNCPNKNKLPDRCDNVGDTMFNSSVCSSNQKMAAVQLASDLTSQLDHDAKERLMWRRHILQQIQTVESDQAYDSVQRAADNLSLPFSESELLRVGLLVRQLSMPIFCSPPLRSYDPIDTGDGSPRLLQAGNLGPLRRCKSYSQPETRMPYRTHRIRRLRQLPWSPTVIKETGVTSLSSFRRAVLPPLPHCPEQEDSDDAMDLEKENVRSDFADVASSSRDNTDAQSKIDLPQPATTFGSPKLLPLSIPSTSCLSPQNVVSPLRGELVHLHLTPHLLQSITPEPVVQTVSPCAQQYGLNLAEVDPAHPYMPCPPGSPQFRAETPLRTPRLLRRHDSNAGLKTHPCHFPTASCRTPLESSTLMVSRINPQYSLLQRLHFDSDTDKNTPLSIIPETANSHTTSQSVHNTVRFVNPCCQPCAPPSSPVAPAVCESGARFSCTNHRLLGTPEYIAPELLTQSTASGADTPETAAVDWWSLGVILFEMLTGSTPFADETPGAVFQNILNLDIPWPCKSSDSTCAVDLPSNDQLESEELSSDAIELISALLTRSPAERLQTAGRLRAFRFLSAVGDWSRLDQMEMPFVPCPEDSTDTSYFHVRNELNAYDLTTSGTDLTLQ</sequence>
<comment type="similarity">
    <text evidence="1">Belongs to the protein kinase superfamily. AGC Ser/Thr protein kinase family.</text>
</comment>
<comment type="catalytic activity">
    <reaction evidence="11">
        <text>L-seryl-[protein] + ATP = O-phospho-L-seryl-[protein] + ADP + H(+)</text>
        <dbReference type="Rhea" id="RHEA:17989"/>
        <dbReference type="Rhea" id="RHEA-COMP:9863"/>
        <dbReference type="Rhea" id="RHEA-COMP:11604"/>
        <dbReference type="ChEBI" id="CHEBI:15378"/>
        <dbReference type="ChEBI" id="CHEBI:29999"/>
        <dbReference type="ChEBI" id="CHEBI:30616"/>
        <dbReference type="ChEBI" id="CHEBI:83421"/>
        <dbReference type="ChEBI" id="CHEBI:456216"/>
        <dbReference type="EC" id="2.7.11.1"/>
    </reaction>
</comment>
<comment type="catalytic activity">
    <reaction evidence="10">
        <text>L-threonyl-[protein] + ATP = O-phospho-L-threonyl-[protein] + ADP + H(+)</text>
        <dbReference type="Rhea" id="RHEA:46608"/>
        <dbReference type="Rhea" id="RHEA-COMP:11060"/>
        <dbReference type="Rhea" id="RHEA-COMP:11605"/>
        <dbReference type="ChEBI" id="CHEBI:15378"/>
        <dbReference type="ChEBI" id="CHEBI:30013"/>
        <dbReference type="ChEBI" id="CHEBI:30616"/>
        <dbReference type="ChEBI" id="CHEBI:61977"/>
        <dbReference type="ChEBI" id="CHEBI:456216"/>
        <dbReference type="EC" id="2.7.11.1"/>
    </reaction>
</comment>
<dbReference type="PROSITE" id="PS51285">
    <property type="entry name" value="AGC_KINASE_CTER"/>
    <property type="match status" value="1"/>
</dbReference>
<feature type="region of interest" description="Disordered" evidence="12">
    <location>
        <begin position="421"/>
        <end position="446"/>
    </location>
</feature>
<evidence type="ECO:0000256" key="2">
    <source>
        <dbReference type="ARBA" id="ARBA00012513"/>
    </source>
</evidence>
<keyword evidence="8" id="KW-0067">ATP-binding</keyword>
<feature type="compositionally biased region" description="Polar residues" evidence="12">
    <location>
        <begin position="426"/>
        <end position="436"/>
    </location>
</feature>
<evidence type="ECO:0000256" key="11">
    <source>
        <dbReference type="ARBA" id="ARBA00048679"/>
    </source>
</evidence>
<reference evidence="15" key="1">
    <citation type="submission" date="2019-07" db="EMBL/GenBank/DDBJ databases">
        <title>Annotation for the trematode Paragonimus miyazaki's.</title>
        <authorList>
            <person name="Choi Y.-J."/>
        </authorList>
    </citation>
    <scope>NUCLEOTIDE SEQUENCE</scope>
    <source>
        <strain evidence="15">Japan</strain>
    </source>
</reference>
<evidence type="ECO:0000259" key="13">
    <source>
        <dbReference type="PROSITE" id="PS50011"/>
    </source>
</evidence>
<evidence type="ECO:0000256" key="5">
    <source>
        <dbReference type="ARBA" id="ARBA00022679"/>
    </source>
</evidence>
<dbReference type="InterPro" id="IPR000961">
    <property type="entry name" value="AGC-kinase_C"/>
</dbReference>
<dbReference type="OrthoDB" id="162894at2759"/>